<dbReference type="AlphaFoldDB" id="A0A5B7GDS8"/>
<comment type="caution">
    <text evidence="1">The sequence shown here is derived from an EMBL/GenBank/DDBJ whole genome shotgun (WGS) entry which is preliminary data.</text>
</comment>
<reference evidence="1 2" key="1">
    <citation type="submission" date="2019-05" db="EMBL/GenBank/DDBJ databases">
        <title>Another draft genome of Portunus trituberculatus and its Hox gene families provides insights of decapod evolution.</title>
        <authorList>
            <person name="Jeong J.-H."/>
            <person name="Song I."/>
            <person name="Kim S."/>
            <person name="Choi T."/>
            <person name="Kim D."/>
            <person name="Ryu S."/>
            <person name="Kim W."/>
        </authorList>
    </citation>
    <scope>NUCLEOTIDE SEQUENCE [LARGE SCALE GENOMIC DNA]</scope>
    <source>
        <tissue evidence="1">Muscle</tissue>
    </source>
</reference>
<protein>
    <submittedName>
        <fullName evidence="1">Uncharacterized protein</fullName>
    </submittedName>
</protein>
<evidence type="ECO:0000313" key="1">
    <source>
        <dbReference type="EMBL" id="MPC55525.1"/>
    </source>
</evidence>
<dbReference type="EMBL" id="VSRR010013257">
    <property type="protein sequence ID" value="MPC55525.1"/>
    <property type="molecule type" value="Genomic_DNA"/>
</dbReference>
<gene>
    <name evidence="1" type="ORF">E2C01_049465</name>
</gene>
<name>A0A5B7GDS8_PORTR</name>
<evidence type="ECO:0000313" key="2">
    <source>
        <dbReference type="Proteomes" id="UP000324222"/>
    </source>
</evidence>
<proteinExistence type="predicted"/>
<organism evidence="1 2">
    <name type="scientific">Portunus trituberculatus</name>
    <name type="common">Swimming crab</name>
    <name type="synonym">Neptunus trituberculatus</name>
    <dbReference type="NCBI Taxonomy" id="210409"/>
    <lineage>
        <taxon>Eukaryota</taxon>
        <taxon>Metazoa</taxon>
        <taxon>Ecdysozoa</taxon>
        <taxon>Arthropoda</taxon>
        <taxon>Crustacea</taxon>
        <taxon>Multicrustacea</taxon>
        <taxon>Malacostraca</taxon>
        <taxon>Eumalacostraca</taxon>
        <taxon>Eucarida</taxon>
        <taxon>Decapoda</taxon>
        <taxon>Pleocyemata</taxon>
        <taxon>Brachyura</taxon>
        <taxon>Eubrachyura</taxon>
        <taxon>Portunoidea</taxon>
        <taxon>Portunidae</taxon>
        <taxon>Portuninae</taxon>
        <taxon>Portunus</taxon>
    </lineage>
</organism>
<keyword evidence="2" id="KW-1185">Reference proteome</keyword>
<dbReference type="Proteomes" id="UP000324222">
    <property type="component" value="Unassembled WGS sequence"/>
</dbReference>
<sequence length="102" mass="11291">MDLISRMVGFPLSEAMLHYHYTNLMPHNIHAQLPAAYYSLSMAEYLRVIIGTVPAMCPLGWRCGIVSIHAFGPAREMWDTGPLAMQPVPTSLSTTHAGMPLH</sequence>
<accession>A0A5B7GDS8</accession>